<evidence type="ECO:0000256" key="4">
    <source>
        <dbReference type="ARBA" id="ARBA00022448"/>
    </source>
</evidence>
<dbReference type="Pfam" id="PF04136">
    <property type="entry name" value="COG3_N"/>
    <property type="match status" value="1"/>
</dbReference>
<proteinExistence type="inferred from homology"/>
<keyword evidence="13" id="KW-1185">Reference proteome</keyword>
<keyword evidence="4" id="KW-0813">Transport</keyword>
<feature type="domain" description="Conserved oligomeric Golgi complex subunit 3 C-terminal" evidence="11">
    <location>
        <begin position="275"/>
        <end position="588"/>
    </location>
</feature>
<dbReference type="GO" id="GO:0006891">
    <property type="term" value="P:intra-Golgi vesicle-mediated transport"/>
    <property type="evidence" value="ECO:0007669"/>
    <property type="project" value="TreeGrafter"/>
</dbReference>
<evidence type="ECO:0000256" key="9">
    <source>
        <dbReference type="SAM" id="MobiDB-lite"/>
    </source>
</evidence>
<evidence type="ECO:0000259" key="11">
    <source>
        <dbReference type="Pfam" id="PF20671"/>
    </source>
</evidence>
<evidence type="ECO:0000256" key="7">
    <source>
        <dbReference type="ARBA" id="ARBA00023136"/>
    </source>
</evidence>
<dbReference type="GO" id="GO:0005801">
    <property type="term" value="C:cis-Golgi network"/>
    <property type="evidence" value="ECO:0007669"/>
    <property type="project" value="InterPro"/>
</dbReference>
<evidence type="ECO:0000256" key="1">
    <source>
        <dbReference type="ARBA" id="ARBA00004395"/>
    </source>
</evidence>
<dbReference type="KEGG" id="cten:18249106"/>
<comment type="similarity">
    <text evidence="2">Belongs to the COG3 family.</text>
</comment>
<dbReference type="Pfam" id="PF20671">
    <property type="entry name" value="COG3_C"/>
    <property type="match status" value="1"/>
</dbReference>
<dbReference type="HOGENOM" id="CLU_011639_2_0_1"/>
<comment type="subcellular location">
    <subcellularLocation>
        <location evidence="1">Golgi apparatus membrane</location>
        <topology evidence="1">Peripheral membrane protein</topology>
    </subcellularLocation>
</comment>
<accession>G3BA50</accession>
<dbReference type="eggNOG" id="KOG2604">
    <property type="taxonomic scope" value="Eukaryota"/>
</dbReference>
<dbReference type="GO" id="GO:0032258">
    <property type="term" value="P:cytoplasm to vacuole targeting by the Cvt pathway"/>
    <property type="evidence" value="ECO:0007669"/>
    <property type="project" value="TreeGrafter"/>
</dbReference>
<dbReference type="InterPro" id="IPR007265">
    <property type="entry name" value="COG_su3"/>
</dbReference>
<dbReference type="OrthoDB" id="296793at2759"/>
<dbReference type="GeneID" id="18249106"/>
<evidence type="ECO:0000256" key="6">
    <source>
        <dbReference type="ARBA" id="ARBA00023034"/>
    </source>
</evidence>
<feature type="region of interest" description="Disordered" evidence="9">
    <location>
        <begin position="782"/>
        <end position="833"/>
    </location>
</feature>
<evidence type="ECO:0000256" key="3">
    <source>
        <dbReference type="ARBA" id="ARBA00020976"/>
    </source>
</evidence>
<dbReference type="InterPro" id="IPR048685">
    <property type="entry name" value="COG3_C"/>
</dbReference>
<reference evidence="12 13" key="1">
    <citation type="journal article" date="2011" name="Proc. Natl. Acad. Sci. U.S.A.">
        <title>Comparative genomics of xylose-fermenting fungi for enhanced biofuel production.</title>
        <authorList>
            <person name="Wohlbach D.J."/>
            <person name="Kuo A."/>
            <person name="Sato T.K."/>
            <person name="Potts K.M."/>
            <person name="Salamov A.A."/>
            <person name="LaButti K.M."/>
            <person name="Sun H."/>
            <person name="Clum A."/>
            <person name="Pangilinan J.L."/>
            <person name="Lindquist E.A."/>
            <person name="Lucas S."/>
            <person name="Lapidus A."/>
            <person name="Jin M."/>
            <person name="Gunawan C."/>
            <person name="Balan V."/>
            <person name="Dale B.E."/>
            <person name="Jeffries T.W."/>
            <person name="Zinkel R."/>
            <person name="Barry K.W."/>
            <person name="Grigoriev I.V."/>
            <person name="Gasch A.P."/>
        </authorList>
    </citation>
    <scope>NUCLEOTIDE SEQUENCE [LARGE SCALE GENOMIC DNA]</scope>
    <source>
        <strain evidence="13">ATCC 10573 / BCRC 21748 / CBS 615 / JCM 9827 / NBRC 10315 / NRRL Y-1498 / VKM Y-70</strain>
    </source>
</reference>
<feature type="compositionally biased region" description="Basic and acidic residues" evidence="9">
    <location>
        <begin position="824"/>
        <end position="833"/>
    </location>
</feature>
<dbReference type="GO" id="GO:0000139">
    <property type="term" value="C:Golgi membrane"/>
    <property type="evidence" value="ECO:0007669"/>
    <property type="project" value="UniProtKB-SubCell"/>
</dbReference>
<dbReference type="STRING" id="590646.G3BA50"/>
<dbReference type="GO" id="GO:0006914">
    <property type="term" value="P:autophagy"/>
    <property type="evidence" value="ECO:0007669"/>
    <property type="project" value="TreeGrafter"/>
</dbReference>
<organism evidence="13">
    <name type="scientific">Candida tenuis (strain ATCC 10573 / BCRC 21748 / CBS 615 / JCM 9827 / NBRC 10315 / NRRL Y-1498 / VKM Y-70)</name>
    <name type="common">Yeast</name>
    <name type="synonym">Yamadazyma tenuis</name>
    <dbReference type="NCBI Taxonomy" id="590646"/>
    <lineage>
        <taxon>Eukaryota</taxon>
        <taxon>Fungi</taxon>
        <taxon>Dikarya</taxon>
        <taxon>Ascomycota</taxon>
        <taxon>Saccharomycotina</taxon>
        <taxon>Pichiomycetes</taxon>
        <taxon>Debaryomycetaceae</taxon>
        <taxon>Yamadazyma</taxon>
    </lineage>
</organism>
<keyword evidence="7" id="KW-0472">Membrane</keyword>
<keyword evidence="6" id="KW-0333">Golgi apparatus</keyword>
<dbReference type="InterPro" id="IPR048320">
    <property type="entry name" value="COG3_N"/>
</dbReference>
<gene>
    <name evidence="12" type="ORF">CANTEDRAFT_125451</name>
</gene>
<evidence type="ECO:0000256" key="5">
    <source>
        <dbReference type="ARBA" id="ARBA00022927"/>
    </source>
</evidence>
<dbReference type="PANTHER" id="PTHR13302:SF8">
    <property type="entry name" value="CONSERVED OLIGOMERIC GOLGI COMPLEX SUBUNIT 3"/>
    <property type="match status" value="1"/>
</dbReference>
<dbReference type="GO" id="GO:0017119">
    <property type="term" value="C:Golgi transport complex"/>
    <property type="evidence" value="ECO:0007669"/>
    <property type="project" value="TreeGrafter"/>
</dbReference>
<dbReference type="Proteomes" id="UP000000707">
    <property type="component" value="Unassembled WGS sequence"/>
</dbReference>
<keyword evidence="5" id="KW-0653">Protein transport</keyword>
<dbReference type="PANTHER" id="PTHR13302">
    <property type="entry name" value="CONSERVED OLIGOMERIC GOLGI COMPLEX COMPONENT 3"/>
    <property type="match status" value="1"/>
</dbReference>
<feature type="region of interest" description="Disordered" evidence="9">
    <location>
        <begin position="1"/>
        <end position="48"/>
    </location>
</feature>
<dbReference type="EMBL" id="GL996527">
    <property type="protein sequence ID" value="EGV62010.1"/>
    <property type="molecule type" value="Genomic_DNA"/>
</dbReference>
<evidence type="ECO:0000259" key="10">
    <source>
        <dbReference type="Pfam" id="PF04136"/>
    </source>
</evidence>
<name>G3BA50_CANTC</name>
<feature type="domain" description="Conserved oligomeric Golgi complex subunit 3 N-terminal" evidence="10">
    <location>
        <begin position="107"/>
        <end position="258"/>
    </location>
</feature>
<dbReference type="AlphaFoldDB" id="G3BA50"/>
<evidence type="ECO:0000256" key="8">
    <source>
        <dbReference type="ARBA" id="ARBA00031339"/>
    </source>
</evidence>
<protein>
    <recommendedName>
        <fullName evidence="3">Conserved oligomeric Golgi complex subunit 3</fullName>
    </recommendedName>
    <alternativeName>
        <fullName evidence="8">Component of oligomeric Golgi complex 3</fullName>
    </alternativeName>
</protein>
<feature type="compositionally biased region" description="Polar residues" evidence="9">
    <location>
        <begin position="782"/>
        <end position="793"/>
    </location>
</feature>
<evidence type="ECO:0000256" key="2">
    <source>
        <dbReference type="ARBA" id="ARBA00009936"/>
    </source>
</evidence>
<feature type="compositionally biased region" description="Polar residues" evidence="9">
    <location>
        <begin position="814"/>
        <end position="823"/>
    </location>
</feature>
<dbReference type="GO" id="GO:0007030">
    <property type="term" value="P:Golgi organization"/>
    <property type="evidence" value="ECO:0007669"/>
    <property type="project" value="TreeGrafter"/>
</dbReference>
<sequence length="833" mass="96898">MARSRSKSLVQSIASDGPHLNEHESNGSSEDDSVRDSSRPSVVRSKSFPMFNKSPKDLHLLHPFTESDFDKIWAGVLEKELFSGSVEYDFDRVNRINQLSQHEVQTFLKILNVNLSQLNHFQTDIDSLSIQLQDINLDYQAITSKTQNFNSKATELSKKEEDLNKKAESVSLILKNFENLDEITKKLSSPNNFRLIRSKSFKKILENLSSSLEFLNHSNDKVNSIYFKNIEIYKIKFRQCMTRYLTLVKDYLNNELRKLESLVNSNEDLVSISVYHEFESYIEKYNQEFYSFSNLIKIFIIRIEEKHELEYKGLLLEVLNNFFRIRLGLINYSGSLSKINSTELVKYTQDNLSVIKKSLNREFKLFKQLFGFEETPIPQFIYSQLYDFFKNLIDPFYDVIRQRILKESNISLLCQLTNLLQNYYEFEEDSYPDSNKDEINFGEVFQPILNDCQSRLIFRIQLYIDNKLVPYKPTPEDLNIGNKKSTKNTLEEEFSDNLFEDLYLPLGKALTILSNIYELINSVVFDDIAHYIVHSCIEILRTAAALCLKYSGKVDSKLFFLKNLIILKYQLNNFDIQFVRTETSLDFTSGLNELYNLIKNGEIMISLNQNGWFNLIRKTVPKVINNMMDAKLEVELEINNTINELLIEYLNVVIDPLTGPNTNEEQAIEGFKQFKVNVNEFMPKFKLQIINYLNDSNILRILFNNFIEILTNYYQNYYNSLQHANVDLNDIMEPEIFNVFFNNIVDELLNDDSLNNNLIDIQPLLNFDEELNQLVNEGETNVNDVTQSTSNNIDDAMNPPANINDGKSIYLNPNGDTSSPGEQSSRKSIDQTQ</sequence>
<evidence type="ECO:0000313" key="13">
    <source>
        <dbReference type="Proteomes" id="UP000000707"/>
    </source>
</evidence>
<evidence type="ECO:0000313" key="12">
    <source>
        <dbReference type="EMBL" id="EGV62010.1"/>
    </source>
</evidence>